<dbReference type="InterPro" id="IPR020846">
    <property type="entry name" value="MFS_dom"/>
</dbReference>
<feature type="transmembrane region" description="Helical" evidence="7">
    <location>
        <begin position="416"/>
        <end position="437"/>
    </location>
</feature>
<proteinExistence type="predicted"/>
<feature type="transmembrane region" description="Helical" evidence="7">
    <location>
        <begin position="56"/>
        <end position="74"/>
    </location>
</feature>
<feature type="region of interest" description="Disordered" evidence="6">
    <location>
        <begin position="1"/>
        <end position="42"/>
    </location>
</feature>
<evidence type="ECO:0000256" key="2">
    <source>
        <dbReference type="ARBA" id="ARBA00022448"/>
    </source>
</evidence>
<evidence type="ECO:0000313" key="9">
    <source>
        <dbReference type="EMBL" id="KAF2094135.1"/>
    </source>
</evidence>
<dbReference type="PROSITE" id="PS50850">
    <property type="entry name" value="MFS"/>
    <property type="match status" value="1"/>
</dbReference>
<evidence type="ECO:0000256" key="6">
    <source>
        <dbReference type="SAM" id="MobiDB-lite"/>
    </source>
</evidence>
<dbReference type="AlphaFoldDB" id="A0A9P4M240"/>
<dbReference type="InterPro" id="IPR053791">
    <property type="entry name" value="MFS_Tri12-like"/>
</dbReference>
<feature type="transmembrane region" description="Helical" evidence="7">
    <location>
        <begin position="123"/>
        <end position="142"/>
    </location>
</feature>
<dbReference type="Gene3D" id="1.20.1250.20">
    <property type="entry name" value="MFS general substrate transporter like domains"/>
    <property type="match status" value="1"/>
</dbReference>
<dbReference type="Pfam" id="PF06609">
    <property type="entry name" value="TRI12"/>
    <property type="match status" value="1"/>
</dbReference>
<dbReference type="EMBL" id="ML978135">
    <property type="protein sequence ID" value="KAF2094135.1"/>
    <property type="molecule type" value="Genomic_DNA"/>
</dbReference>
<evidence type="ECO:0000259" key="8">
    <source>
        <dbReference type="PROSITE" id="PS50850"/>
    </source>
</evidence>
<evidence type="ECO:0000256" key="5">
    <source>
        <dbReference type="ARBA" id="ARBA00023136"/>
    </source>
</evidence>
<feature type="transmembrane region" description="Helical" evidence="7">
    <location>
        <begin position="181"/>
        <end position="200"/>
    </location>
</feature>
<dbReference type="GO" id="GO:0005886">
    <property type="term" value="C:plasma membrane"/>
    <property type="evidence" value="ECO:0007669"/>
    <property type="project" value="TreeGrafter"/>
</dbReference>
<keyword evidence="2" id="KW-0813">Transport</keyword>
<dbReference type="PANTHER" id="PTHR23501">
    <property type="entry name" value="MAJOR FACILITATOR SUPERFAMILY"/>
    <property type="match status" value="1"/>
</dbReference>
<evidence type="ECO:0000256" key="4">
    <source>
        <dbReference type="ARBA" id="ARBA00022989"/>
    </source>
</evidence>
<feature type="transmembrane region" description="Helical" evidence="7">
    <location>
        <begin position="323"/>
        <end position="344"/>
    </location>
</feature>
<dbReference type="GO" id="GO:0022857">
    <property type="term" value="F:transmembrane transporter activity"/>
    <property type="evidence" value="ECO:0007669"/>
    <property type="project" value="InterPro"/>
</dbReference>
<sequence length="589" mass="63069">MTDVKPDDSHSAADVEHSEVTPKLSHDVEKSSSQEKPAATSYIPQSDEEYDVTLKTWLVVFILSCSYGISFWIVPALSPAVAIVATELGDATKSAFFVSTYLIAITITFMICGANSDLFGRRWFIVGGNVLLFIGFIVGGTAKSNNGMIAAMALIGIGAGNSQLAAFALPELLPNKWRPAAVVMADGVLFFTVLIGPVAGRWSGAHGHSWRWLFYAPAIAVFGSFVGLYLFYYPPKHPRGLPWNQALRELDYGGALLFITSTALILTGVNYTTIRKSSDPVVIGLLCSGFGTLVLFILYETFMPLKQPLTPTRVFTRGKGRELTAPFVAAFVVTMFYYAINIIYPTMINVFFSAEGDYKYQAVLTLPSNLGLILGAVLLTAFGLKIGHWRWTLTGSVFIMVFFGALLGVGTPERKGTMIAMVFIGQVGFGWAQYLSIAYVQFGCDQVELGISGGLAGVARFAGGAVAISVYTAILTNVQGNHMAKLVPPAAEAAGLPSSSVPALMAALPLGSAAIAQVPGITTQIALAAAKAFQQSYVIGLRTTALSSLAFGIPAIIACICCQDIDEKMTNKIEVFLENDKNADKNVYH</sequence>
<organism evidence="9 10">
    <name type="scientific">Rhizodiscina lignyota</name>
    <dbReference type="NCBI Taxonomy" id="1504668"/>
    <lineage>
        <taxon>Eukaryota</taxon>
        <taxon>Fungi</taxon>
        <taxon>Dikarya</taxon>
        <taxon>Ascomycota</taxon>
        <taxon>Pezizomycotina</taxon>
        <taxon>Dothideomycetes</taxon>
        <taxon>Pleosporomycetidae</taxon>
        <taxon>Aulographales</taxon>
        <taxon>Rhizodiscinaceae</taxon>
        <taxon>Rhizodiscina</taxon>
    </lineage>
</organism>
<feature type="transmembrane region" description="Helical" evidence="7">
    <location>
        <begin position="364"/>
        <end position="384"/>
    </location>
</feature>
<keyword evidence="3 7" id="KW-0812">Transmembrane</keyword>
<dbReference type="Proteomes" id="UP000799772">
    <property type="component" value="Unassembled WGS sequence"/>
</dbReference>
<accession>A0A9P4M240</accession>
<feature type="transmembrane region" description="Helical" evidence="7">
    <location>
        <begin position="252"/>
        <end position="269"/>
    </location>
</feature>
<feature type="transmembrane region" description="Helical" evidence="7">
    <location>
        <begin position="391"/>
        <end position="410"/>
    </location>
</feature>
<protein>
    <submittedName>
        <fullName evidence="9">MFS general substrate transporter</fullName>
    </submittedName>
</protein>
<dbReference type="InterPro" id="IPR036259">
    <property type="entry name" value="MFS_trans_sf"/>
</dbReference>
<dbReference type="SUPFAM" id="SSF103473">
    <property type="entry name" value="MFS general substrate transporter"/>
    <property type="match status" value="1"/>
</dbReference>
<evidence type="ECO:0000256" key="1">
    <source>
        <dbReference type="ARBA" id="ARBA00004141"/>
    </source>
</evidence>
<keyword evidence="4 7" id="KW-1133">Transmembrane helix</keyword>
<feature type="domain" description="Major facilitator superfamily (MFS) profile" evidence="8">
    <location>
        <begin position="56"/>
        <end position="524"/>
    </location>
</feature>
<feature type="transmembrane region" description="Helical" evidence="7">
    <location>
        <begin position="148"/>
        <end position="169"/>
    </location>
</feature>
<feature type="transmembrane region" description="Helical" evidence="7">
    <location>
        <begin position="94"/>
        <end position="111"/>
    </location>
</feature>
<keyword evidence="5 7" id="KW-0472">Membrane</keyword>
<evidence type="ECO:0000256" key="3">
    <source>
        <dbReference type="ARBA" id="ARBA00022692"/>
    </source>
</evidence>
<evidence type="ECO:0000256" key="7">
    <source>
        <dbReference type="SAM" id="Phobius"/>
    </source>
</evidence>
<keyword evidence="10" id="KW-1185">Reference proteome</keyword>
<dbReference type="OrthoDB" id="4161376at2759"/>
<feature type="transmembrane region" description="Helical" evidence="7">
    <location>
        <begin position="449"/>
        <end position="474"/>
    </location>
</feature>
<dbReference type="InterPro" id="IPR010573">
    <property type="entry name" value="MFS_Str1/Tri12-like"/>
</dbReference>
<gene>
    <name evidence="9" type="ORF">NA57DRAFT_68720</name>
</gene>
<name>A0A9P4M240_9PEZI</name>
<comment type="subcellular location">
    <subcellularLocation>
        <location evidence="1">Membrane</location>
        <topology evidence="1">Multi-pass membrane protein</topology>
    </subcellularLocation>
</comment>
<feature type="transmembrane region" description="Helical" evidence="7">
    <location>
        <begin position="212"/>
        <end position="232"/>
    </location>
</feature>
<dbReference type="CDD" id="cd06179">
    <property type="entry name" value="MFS_TRI12_like"/>
    <property type="match status" value="1"/>
</dbReference>
<dbReference type="PANTHER" id="PTHR23501:SF195">
    <property type="entry name" value="PEP5"/>
    <property type="match status" value="1"/>
</dbReference>
<comment type="caution">
    <text evidence="9">The sequence shown here is derived from an EMBL/GenBank/DDBJ whole genome shotgun (WGS) entry which is preliminary data.</text>
</comment>
<feature type="transmembrane region" description="Helical" evidence="7">
    <location>
        <begin position="281"/>
        <end position="302"/>
    </location>
</feature>
<feature type="compositionally biased region" description="Basic and acidic residues" evidence="6">
    <location>
        <begin position="1"/>
        <end position="33"/>
    </location>
</feature>
<reference evidence="9" key="1">
    <citation type="journal article" date="2020" name="Stud. Mycol.">
        <title>101 Dothideomycetes genomes: a test case for predicting lifestyles and emergence of pathogens.</title>
        <authorList>
            <person name="Haridas S."/>
            <person name="Albert R."/>
            <person name="Binder M."/>
            <person name="Bloem J."/>
            <person name="Labutti K."/>
            <person name="Salamov A."/>
            <person name="Andreopoulos B."/>
            <person name="Baker S."/>
            <person name="Barry K."/>
            <person name="Bills G."/>
            <person name="Bluhm B."/>
            <person name="Cannon C."/>
            <person name="Castanera R."/>
            <person name="Culley D."/>
            <person name="Daum C."/>
            <person name="Ezra D."/>
            <person name="Gonzalez J."/>
            <person name="Henrissat B."/>
            <person name="Kuo A."/>
            <person name="Liang C."/>
            <person name="Lipzen A."/>
            <person name="Lutzoni F."/>
            <person name="Magnuson J."/>
            <person name="Mondo S."/>
            <person name="Nolan M."/>
            <person name="Ohm R."/>
            <person name="Pangilinan J."/>
            <person name="Park H.-J."/>
            <person name="Ramirez L."/>
            <person name="Alfaro M."/>
            <person name="Sun H."/>
            <person name="Tritt A."/>
            <person name="Yoshinaga Y."/>
            <person name="Zwiers L.-H."/>
            <person name="Turgeon B."/>
            <person name="Goodwin S."/>
            <person name="Spatafora J."/>
            <person name="Crous P."/>
            <person name="Grigoriev I."/>
        </authorList>
    </citation>
    <scope>NUCLEOTIDE SEQUENCE</scope>
    <source>
        <strain evidence="9">CBS 133067</strain>
    </source>
</reference>
<evidence type="ECO:0000313" key="10">
    <source>
        <dbReference type="Proteomes" id="UP000799772"/>
    </source>
</evidence>